<protein>
    <submittedName>
        <fullName evidence="2">Uncharacterized protein</fullName>
    </submittedName>
</protein>
<proteinExistence type="predicted"/>
<dbReference type="Proteomes" id="UP000003490">
    <property type="component" value="Unassembled WGS sequence"/>
</dbReference>
<reference evidence="2 3" key="2">
    <citation type="submission" date="2007-08" db="EMBL/GenBank/DDBJ databases">
        <authorList>
            <person name="Fulton L."/>
            <person name="Clifton S."/>
            <person name="Fulton B."/>
            <person name="Xu J."/>
            <person name="Minx P."/>
            <person name="Pepin K.H."/>
            <person name="Johnson M."/>
            <person name="Thiruvilangam P."/>
            <person name="Bhonagiri V."/>
            <person name="Nash W.E."/>
            <person name="Wang C."/>
            <person name="Mardis E.R."/>
            <person name="Wilson R.K."/>
        </authorList>
    </citation>
    <scope>NUCLEOTIDE SEQUENCE [LARGE SCALE GENOMIC DNA]</scope>
    <source>
        <strain evidence="2 3">DSM 753</strain>
    </source>
</reference>
<name>A7VSC4_9FIRM</name>
<dbReference type="HOGENOM" id="CLU_2971357_0_0_9"/>
<evidence type="ECO:0000256" key="1">
    <source>
        <dbReference type="SAM" id="MobiDB-lite"/>
    </source>
</evidence>
<dbReference type="EMBL" id="ABCB02000017">
    <property type="protein sequence ID" value="EDO61954.1"/>
    <property type="molecule type" value="Genomic_DNA"/>
</dbReference>
<gene>
    <name evidence="2" type="ORF">CLOLEP_01465</name>
</gene>
<evidence type="ECO:0000313" key="3">
    <source>
        <dbReference type="Proteomes" id="UP000003490"/>
    </source>
</evidence>
<comment type="caution">
    <text evidence="2">The sequence shown here is derived from an EMBL/GenBank/DDBJ whole genome shotgun (WGS) entry which is preliminary data.</text>
</comment>
<reference evidence="2 3" key="1">
    <citation type="submission" date="2007-08" db="EMBL/GenBank/DDBJ databases">
        <title>Draft genome sequence of Clostridium leptum (DSM 753).</title>
        <authorList>
            <person name="Sudarsanam P."/>
            <person name="Ley R."/>
            <person name="Guruge J."/>
            <person name="Turnbaugh P.J."/>
            <person name="Mahowald M."/>
            <person name="Liep D."/>
            <person name="Gordon J."/>
        </authorList>
    </citation>
    <scope>NUCLEOTIDE SEQUENCE [LARGE SCALE GENOMIC DNA]</scope>
    <source>
        <strain evidence="2 3">DSM 753</strain>
    </source>
</reference>
<accession>A7VSC4</accession>
<feature type="region of interest" description="Disordered" evidence="1">
    <location>
        <begin position="1"/>
        <end position="21"/>
    </location>
</feature>
<sequence length="58" mass="5891">MGGRGRERPGNSPAGPEDPPMRICLGAPEESRGFYLTAAAGVGRLGDSAAAFPGAFSR</sequence>
<dbReference type="AlphaFoldDB" id="A7VSC4"/>
<organism evidence="2 3">
    <name type="scientific">[Clostridium] leptum DSM 753</name>
    <dbReference type="NCBI Taxonomy" id="428125"/>
    <lineage>
        <taxon>Bacteria</taxon>
        <taxon>Bacillati</taxon>
        <taxon>Bacillota</taxon>
        <taxon>Clostridia</taxon>
        <taxon>Eubacteriales</taxon>
        <taxon>Oscillospiraceae</taxon>
        <taxon>Oscillospiraceae incertae sedis</taxon>
    </lineage>
</organism>
<evidence type="ECO:0000313" key="2">
    <source>
        <dbReference type="EMBL" id="EDO61954.1"/>
    </source>
</evidence>